<reference evidence="1" key="1">
    <citation type="submission" date="2021-06" db="EMBL/GenBank/DDBJ databases">
        <authorList>
            <person name="Kallberg Y."/>
            <person name="Tangrot J."/>
            <person name="Rosling A."/>
        </authorList>
    </citation>
    <scope>NUCLEOTIDE SEQUENCE</scope>
    <source>
        <strain evidence="1">FL966</strain>
    </source>
</reference>
<sequence>MVHAQEQLARLWNIPFHQVPRYLEKEQHLNKVNKILEPYLDDSNFAGTYIDTKSDS</sequence>
<dbReference type="OrthoDB" id="2484323at2759"/>
<accession>A0A9N9PDB5</accession>
<dbReference type="AlphaFoldDB" id="A0A9N9PDB5"/>
<organism evidence="1 2">
    <name type="scientific">Cetraspora pellucida</name>
    <dbReference type="NCBI Taxonomy" id="1433469"/>
    <lineage>
        <taxon>Eukaryota</taxon>
        <taxon>Fungi</taxon>
        <taxon>Fungi incertae sedis</taxon>
        <taxon>Mucoromycota</taxon>
        <taxon>Glomeromycotina</taxon>
        <taxon>Glomeromycetes</taxon>
        <taxon>Diversisporales</taxon>
        <taxon>Gigasporaceae</taxon>
        <taxon>Cetraspora</taxon>
    </lineage>
</organism>
<protein>
    <submittedName>
        <fullName evidence="1">5477_t:CDS:1</fullName>
    </submittedName>
</protein>
<proteinExistence type="predicted"/>
<evidence type="ECO:0000313" key="1">
    <source>
        <dbReference type="EMBL" id="CAG8814075.1"/>
    </source>
</evidence>
<evidence type="ECO:0000313" key="2">
    <source>
        <dbReference type="Proteomes" id="UP000789759"/>
    </source>
</evidence>
<feature type="non-terminal residue" evidence="1">
    <location>
        <position position="56"/>
    </location>
</feature>
<keyword evidence="2" id="KW-1185">Reference proteome</keyword>
<gene>
    <name evidence="1" type="ORF">CPELLU_LOCUS18991</name>
</gene>
<comment type="caution">
    <text evidence="1">The sequence shown here is derived from an EMBL/GenBank/DDBJ whole genome shotgun (WGS) entry which is preliminary data.</text>
</comment>
<dbReference type="EMBL" id="CAJVQA010041606">
    <property type="protein sequence ID" value="CAG8814075.1"/>
    <property type="molecule type" value="Genomic_DNA"/>
</dbReference>
<name>A0A9N9PDB5_9GLOM</name>
<dbReference type="Proteomes" id="UP000789759">
    <property type="component" value="Unassembled WGS sequence"/>
</dbReference>